<evidence type="ECO:0000256" key="1">
    <source>
        <dbReference type="SAM" id="MobiDB-lite"/>
    </source>
</evidence>
<sequence>MNETMRGLLQRAIGHDWFRWSRAPHRDPLHHALELPKVDAAVAVTVDVANHLAHGGEAAALGEAQLLEHLLQLGCRDEAVAVHVEHLERLLHLLLVPARAGLAVLGHVVQRAEERVTQLTVEALEVLEPKPRRALGDVRAHGGGQALAVGDEPERIQRLRQLVDRDLTVAVLVEQVEHPAEANRVEAAVTETERRRGRGTAIQRRLHHRRDALPRIH</sequence>
<accession>A0A8R7V4T4</accession>
<name>A0A8R7V4T4_TRIUA</name>
<keyword evidence="3" id="KW-1185">Reference proteome</keyword>
<feature type="region of interest" description="Disordered" evidence="1">
    <location>
        <begin position="192"/>
        <end position="217"/>
    </location>
</feature>
<dbReference type="AlphaFoldDB" id="A0A8R7V4T4"/>
<protein>
    <submittedName>
        <fullName evidence="2">Uncharacterized protein</fullName>
    </submittedName>
</protein>
<reference evidence="3" key="1">
    <citation type="journal article" date="2013" name="Nature">
        <title>Draft genome of the wheat A-genome progenitor Triticum urartu.</title>
        <authorList>
            <person name="Ling H.Q."/>
            <person name="Zhao S."/>
            <person name="Liu D."/>
            <person name="Wang J."/>
            <person name="Sun H."/>
            <person name="Zhang C."/>
            <person name="Fan H."/>
            <person name="Li D."/>
            <person name="Dong L."/>
            <person name="Tao Y."/>
            <person name="Gao C."/>
            <person name="Wu H."/>
            <person name="Li Y."/>
            <person name="Cui Y."/>
            <person name="Guo X."/>
            <person name="Zheng S."/>
            <person name="Wang B."/>
            <person name="Yu K."/>
            <person name="Liang Q."/>
            <person name="Yang W."/>
            <person name="Lou X."/>
            <person name="Chen J."/>
            <person name="Feng M."/>
            <person name="Jian J."/>
            <person name="Zhang X."/>
            <person name="Luo G."/>
            <person name="Jiang Y."/>
            <person name="Liu J."/>
            <person name="Wang Z."/>
            <person name="Sha Y."/>
            <person name="Zhang B."/>
            <person name="Wu H."/>
            <person name="Tang D."/>
            <person name="Shen Q."/>
            <person name="Xue P."/>
            <person name="Zou S."/>
            <person name="Wang X."/>
            <person name="Liu X."/>
            <person name="Wang F."/>
            <person name="Yang Y."/>
            <person name="An X."/>
            <person name="Dong Z."/>
            <person name="Zhang K."/>
            <person name="Zhang X."/>
            <person name="Luo M.C."/>
            <person name="Dvorak J."/>
            <person name="Tong Y."/>
            <person name="Wang J."/>
            <person name="Yang H."/>
            <person name="Li Z."/>
            <person name="Wang D."/>
            <person name="Zhang A."/>
            <person name="Wang J."/>
        </authorList>
    </citation>
    <scope>NUCLEOTIDE SEQUENCE</scope>
    <source>
        <strain evidence="3">cv. G1812</strain>
    </source>
</reference>
<dbReference type="Proteomes" id="UP000015106">
    <property type="component" value="Chromosome 7"/>
</dbReference>
<proteinExistence type="predicted"/>
<dbReference type="EnsemblPlants" id="TuG1812G0700003328.01.T01">
    <property type="protein sequence ID" value="TuG1812G0700003328.01.T01.cds261468"/>
    <property type="gene ID" value="TuG1812G0700003328.01"/>
</dbReference>
<dbReference type="Gramene" id="TuG1812G0700003328.01.T01">
    <property type="protein sequence ID" value="TuG1812G0700003328.01.T01.cds261468"/>
    <property type="gene ID" value="TuG1812G0700003328.01"/>
</dbReference>
<reference evidence="2" key="3">
    <citation type="submission" date="2022-06" db="UniProtKB">
        <authorList>
            <consortium name="EnsemblPlants"/>
        </authorList>
    </citation>
    <scope>IDENTIFICATION</scope>
</reference>
<organism evidence="2 3">
    <name type="scientific">Triticum urartu</name>
    <name type="common">Red wild einkorn</name>
    <name type="synonym">Crithodium urartu</name>
    <dbReference type="NCBI Taxonomy" id="4572"/>
    <lineage>
        <taxon>Eukaryota</taxon>
        <taxon>Viridiplantae</taxon>
        <taxon>Streptophyta</taxon>
        <taxon>Embryophyta</taxon>
        <taxon>Tracheophyta</taxon>
        <taxon>Spermatophyta</taxon>
        <taxon>Magnoliopsida</taxon>
        <taxon>Liliopsida</taxon>
        <taxon>Poales</taxon>
        <taxon>Poaceae</taxon>
        <taxon>BOP clade</taxon>
        <taxon>Pooideae</taxon>
        <taxon>Triticodae</taxon>
        <taxon>Triticeae</taxon>
        <taxon>Triticinae</taxon>
        <taxon>Triticum</taxon>
    </lineage>
</organism>
<evidence type="ECO:0000313" key="2">
    <source>
        <dbReference type="EnsemblPlants" id="TuG1812G0700003328.01.T01.cds261468"/>
    </source>
</evidence>
<reference evidence="2" key="2">
    <citation type="submission" date="2018-03" db="EMBL/GenBank/DDBJ databases">
        <title>The Triticum urartu genome reveals the dynamic nature of wheat genome evolution.</title>
        <authorList>
            <person name="Ling H."/>
            <person name="Ma B."/>
            <person name="Shi X."/>
            <person name="Liu H."/>
            <person name="Dong L."/>
            <person name="Sun H."/>
            <person name="Cao Y."/>
            <person name="Gao Q."/>
            <person name="Zheng S."/>
            <person name="Li Y."/>
            <person name="Yu Y."/>
            <person name="Du H."/>
            <person name="Qi M."/>
            <person name="Li Y."/>
            <person name="Yu H."/>
            <person name="Cui Y."/>
            <person name="Wang N."/>
            <person name="Chen C."/>
            <person name="Wu H."/>
            <person name="Zhao Y."/>
            <person name="Zhang J."/>
            <person name="Li Y."/>
            <person name="Zhou W."/>
            <person name="Zhang B."/>
            <person name="Hu W."/>
            <person name="Eijk M."/>
            <person name="Tang J."/>
            <person name="Witsenboer H."/>
            <person name="Zhao S."/>
            <person name="Li Z."/>
            <person name="Zhang A."/>
            <person name="Wang D."/>
            <person name="Liang C."/>
        </authorList>
    </citation>
    <scope>NUCLEOTIDE SEQUENCE [LARGE SCALE GENOMIC DNA]</scope>
    <source>
        <strain evidence="2">cv. G1812</strain>
    </source>
</reference>
<evidence type="ECO:0000313" key="3">
    <source>
        <dbReference type="Proteomes" id="UP000015106"/>
    </source>
</evidence>